<reference evidence="1 2" key="1">
    <citation type="submission" date="2015-06" db="EMBL/GenBank/DDBJ databases">
        <title>Genome sequence of Mycobacterium conceptionense strain MLE.</title>
        <authorList>
            <person name="Greninger A.L."/>
            <person name="Cunningham G."/>
            <person name="Chiu C.Y."/>
            <person name="Miller S."/>
        </authorList>
    </citation>
    <scope>NUCLEOTIDE SEQUENCE [LARGE SCALE GENOMIC DNA]</scope>
    <source>
        <strain evidence="1 2">MLE</strain>
    </source>
</reference>
<dbReference type="PATRIC" id="fig|451644.5.peg.1321"/>
<gene>
    <name evidence="1" type="ORF">ACT17_06440</name>
</gene>
<dbReference type="AlphaFoldDB" id="A0A0J8UH27"/>
<dbReference type="RefSeq" id="WP_048895614.1">
    <property type="nucleotide sequence ID" value="NZ_LFOD01000003.1"/>
</dbReference>
<comment type="caution">
    <text evidence="1">The sequence shown here is derived from an EMBL/GenBank/DDBJ whole genome shotgun (WGS) entry which is preliminary data.</text>
</comment>
<protein>
    <submittedName>
        <fullName evidence="1">Uncharacterized protein</fullName>
    </submittedName>
</protein>
<evidence type="ECO:0000313" key="2">
    <source>
        <dbReference type="Proteomes" id="UP000037594"/>
    </source>
</evidence>
<evidence type="ECO:0000313" key="1">
    <source>
        <dbReference type="EMBL" id="KMV19670.1"/>
    </source>
</evidence>
<dbReference type="Proteomes" id="UP000037594">
    <property type="component" value="Unassembled WGS sequence"/>
</dbReference>
<dbReference type="EMBL" id="LFOD01000003">
    <property type="protein sequence ID" value="KMV19670.1"/>
    <property type="molecule type" value="Genomic_DNA"/>
</dbReference>
<name>A0A0J8UH27_9MYCO</name>
<proteinExistence type="predicted"/>
<organism evidence="1 2">
    <name type="scientific">Mycolicibacterium conceptionense</name>
    <dbReference type="NCBI Taxonomy" id="451644"/>
    <lineage>
        <taxon>Bacteria</taxon>
        <taxon>Bacillati</taxon>
        <taxon>Actinomycetota</taxon>
        <taxon>Actinomycetes</taxon>
        <taxon>Mycobacteriales</taxon>
        <taxon>Mycobacteriaceae</taxon>
        <taxon>Mycolicibacterium</taxon>
    </lineage>
</organism>
<sequence>MPITYTATDTIPAGMVRPGHIINAQEIFAQWPANTPILSPLDALGDDDPVASLRFLTVTAVRNDGPDIVVFNFRDGDFGVMSDQPVRIFEEA</sequence>
<accession>A0A0J8UH27</accession>